<feature type="domain" description="SRP54-type proteins GTP-binding" evidence="10">
    <location>
        <begin position="269"/>
        <end position="282"/>
    </location>
</feature>
<dbReference type="Pfam" id="PF02978">
    <property type="entry name" value="SRP_SPB"/>
    <property type="match status" value="1"/>
</dbReference>
<dbReference type="Pfam" id="PF02881">
    <property type="entry name" value="SRP54_N"/>
    <property type="match status" value="1"/>
</dbReference>
<dbReference type="SUPFAM" id="SSF47446">
    <property type="entry name" value="Signal peptide-binding domain"/>
    <property type="match status" value="1"/>
</dbReference>
<dbReference type="InterPro" id="IPR003593">
    <property type="entry name" value="AAA+_ATPase"/>
</dbReference>
<evidence type="ECO:0000256" key="3">
    <source>
        <dbReference type="ARBA" id="ARBA00022801"/>
    </source>
</evidence>
<dbReference type="InterPro" id="IPR027417">
    <property type="entry name" value="P-loop_NTPase"/>
</dbReference>
<sequence>MFDKLTERLQGVMESLRGRGRLTEENIADTLRQVRMALLEADVALPVVKGFVDSIRAKVVGQEFDKSLTPGQMLIKLIHDELIALMGAGVRPLNLRAQPPVVILLAGLQGAGKTTSAGKLAKWLKENERKKVLLASTDVYRPAAILQLERLASQLDVAFFPSDPKKPAVTLAQEAVAEAKRSLFDVLIVDTAGRLHVDDEMMVEIREISGVVAPTETLFVVDSMAGQDAVNAAKAFGAALTLTGVVLTKTDGDARGGAALSVRQITGAPILFMGTGEKTDALEPFHAERVASRILGMGDVLSLVEKVTKNVDREQAEKLARKLKKGKDFDLEDLHDQLQQVEKMGGLSALMDKLPAQLAGKAAQMPQGNEKEIKRQLAMIRSMTPGERRYPKTIDASRKRRIAAGSGVHVSEINKLLKNHMQMQKMMKTFSKGGGLRRLMSAFGGGGGGFPRPQ</sequence>
<evidence type="ECO:0000256" key="1">
    <source>
        <dbReference type="ARBA" id="ARBA00005450"/>
    </source>
</evidence>
<keyword evidence="6 9" id="KW-0733">Signal recognition particle</keyword>
<feature type="binding site" evidence="9">
    <location>
        <begin position="248"/>
        <end position="251"/>
    </location>
    <ligand>
        <name>GTP</name>
        <dbReference type="ChEBI" id="CHEBI:37565"/>
    </ligand>
</feature>
<keyword evidence="3 9" id="KW-0378">Hydrolase</keyword>
<dbReference type="InterPro" id="IPR036891">
    <property type="entry name" value="Signal_recog_part_SRP54_M_sf"/>
</dbReference>
<dbReference type="SUPFAM" id="SSF52540">
    <property type="entry name" value="P-loop containing nucleoside triphosphate hydrolases"/>
    <property type="match status" value="1"/>
</dbReference>
<evidence type="ECO:0000256" key="8">
    <source>
        <dbReference type="ARBA" id="ARBA00048027"/>
    </source>
</evidence>
<comment type="catalytic activity">
    <reaction evidence="8 9">
        <text>GTP + H2O = GDP + phosphate + H(+)</text>
        <dbReference type="Rhea" id="RHEA:19669"/>
        <dbReference type="ChEBI" id="CHEBI:15377"/>
        <dbReference type="ChEBI" id="CHEBI:15378"/>
        <dbReference type="ChEBI" id="CHEBI:37565"/>
        <dbReference type="ChEBI" id="CHEBI:43474"/>
        <dbReference type="ChEBI" id="CHEBI:58189"/>
        <dbReference type="EC" id="3.6.5.4"/>
    </reaction>
</comment>
<keyword evidence="7 9" id="KW-0687">Ribonucleoprotein</keyword>
<dbReference type="Gene3D" id="1.20.120.140">
    <property type="entry name" value="Signal recognition particle SRP54, nucleotide-binding domain"/>
    <property type="match status" value="1"/>
</dbReference>
<comment type="subunit">
    <text evidence="9">Part of the signal recognition particle protein translocation system, which is composed of SRP and FtsY. SRP is a ribonucleoprotein composed of Ffh and a 4.5S RNA molecule.</text>
</comment>
<dbReference type="Gene3D" id="1.10.260.30">
    <property type="entry name" value="Signal recognition particle, SRP54 subunit, M-domain"/>
    <property type="match status" value="1"/>
</dbReference>
<keyword evidence="12" id="KW-1185">Reference proteome</keyword>
<evidence type="ECO:0000256" key="6">
    <source>
        <dbReference type="ARBA" id="ARBA00023135"/>
    </source>
</evidence>
<evidence type="ECO:0000256" key="9">
    <source>
        <dbReference type="HAMAP-Rule" id="MF_00306"/>
    </source>
</evidence>
<dbReference type="NCBIfam" id="TIGR00959">
    <property type="entry name" value="ffh"/>
    <property type="match status" value="1"/>
</dbReference>
<dbReference type="SMART" id="SM00962">
    <property type="entry name" value="SRP54"/>
    <property type="match status" value="1"/>
</dbReference>
<reference evidence="11 12" key="1">
    <citation type="journal article" date="2021" name="Int. J. Syst. Evol. Microbiol.">
        <title>Steroidobacter gossypii sp. nov., isolated from soil of cotton cropping field.</title>
        <authorList>
            <person name="Huang R."/>
            <person name="Yang S."/>
            <person name="Zhen C."/>
            <person name="Liu W."/>
        </authorList>
    </citation>
    <scope>NUCLEOTIDE SEQUENCE [LARGE SCALE GENOMIC DNA]</scope>
    <source>
        <strain evidence="11 12">S1-65</strain>
    </source>
</reference>
<evidence type="ECO:0000256" key="2">
    <source>
        <dbReference type="ARBA" id="ARBA00022741"/>
    </source>
</evidence>
<evidence type="ECO:0000259" key="10">
    <source>
        <dbReference type="PROSITE" id="PS00300"/>
    </source>
</evidence>
<keyword evidence="9" id="KW-0963">Cytoplasm</keyword>
<comment type="similarity">
    <text evidence="1 9">Belongs to the GTP-binding SRP family. SRP54 subfamily.</text>
</comment>
<dbReference type="SMART" id="SM00382">
    <property type="entry name" value="AAA"/>
    <property type="match status" value="1"/>
</dbReference>
<dbReference type="HAMAP" id="MF_00306">
    <property type="entry name" value="SRP54"/>
    <property type="match status" value="1"/>
</dbReference>
<organism evidence="11 12">
    <name type="scientific">Steroidobacter gossypii</name>
    <dbReference type="NCBI Taxonomy" id="2805490"/>
    <lineage>
        <taxon>Bacteria</taxon>
        <taxon>Pseudomonadati</taxon>
        <taxon>Pseudomonadota</taxon>
        <taxon>Gammaproteobacteria</taxon>
        <taxon>Steroidobacterales</taxon>
        <taxon>Steroidobacteraceae</taxon>
        <taxon>Steroidobacter</taxon>
    </lineage>
</organism>
<name>A0ABS1X1I2_9GAMM</name>
<dbReference type="InterPro" id="IPR042101">
    <property type="entry name" value="SRP54_N_sf"/>
</dbReference>
<feature type="binding site" evidence="9">
    <location>
        <begin position="190"/>
        <end position="194"/>
    </location>
    <ligand>
        <name>GTP</name>
        <dbReference type="ChEBI" id="CHEBI:37565"/>
    </ligand>
</feature>
<dbReference type="RefSeq" id="WP_203169217.1">
    <property type="nucleotide sequence ID" value="NZ_JAEVLS010000004.1"/>
</dbReference>
<dbReference type="PANTHER" id="PTHR11564:SF5">
    <property type="entry name" value="SIGNAL RECOGNITION PARTICLE SUBUNIT SRP54"/>
    <property type="match status" value="1"/>
</dbReference>
<dbReference type="Gene3D" id="3.40.50.300">
    <property type="entry name" value="P-loop containing nucleotide triphosphate hydrolases"/>
    <property type="match status" value="1"/>
</dbReference>
<dbReference type="SMART" id="SM00963">
    <property type="entry name" value="SRP54_N"/>
    <property type="match status" value="1"/>
</dbReference>
<keyword evidence="5 9" id="KW-0342">GTP-binding</keyword>
<dbReference type="InterPro" id="IPR000897">
    <property type="entry name" value="SRP54_GTPase_dom"/>
</dbReference>
<evidence type="ECO:0000256" key="7">
    <source>
        <dbReference type="ARBA" id="ARBA00023274"/>
    </source>
</evidence>
<dbReference type="PANTHER" id="PTHR11564">
    <property type="entry name" value="SIGNAL RECOGNITION PARTICLE 54K PROTEIN SRP54"/>
    <property type="match status" value="1"/>
</dbReference>
<dbReference type="InterPro" id="IPR004780">
    <property type="entry name" value="SRP"/>
</dbReference>
<evidence type="ECO:0000313" key="12">
    <source>
        <dbReference type="Proteomes" id="UP000661077"/>
    </source>
</evidence>
<evidence type="ECO:0000256" key="4">
    <source>
        <dbReference type="ARBA" id="ARBA00022884"/>
    </source>
</evidence>
<feature type="binding site" evidence="9">
    <location>
        <begin position="107"/>
        <end position="114"/>
    </location>
    <ligand>
        <name>GTP</name>
        <dbReference type="ChEBI" id="CHEBI:37565"/>
    </ligand>
</feature>
<dbReference type="EC" id="3.6.5.4" evidence="9"/>
<comment type="caution">
    <text evidence="11">The sequence shown here is derived from an EMBL/GenBank/DDBJ whole genome shotgun (WGS) entry which is preliminary data.</text>
</comment>
<proteinExistence type="inferred from homology"/>
<accession>A0ABS1X1I2</accession>
<keyword evidence="4 9" id="KW-0694">RNA-binding</keyword>
<comment type="domain">
    <text evidence="9">Composed of three domains: the N-terminal N domain, which is responsible for interactions with the ribosome, the central G domain, which binds GTP, and the C-terminal M domain, which binds the RNA and the signal sequence of the RNC.</text>
</comment>
<dbReference type="Proteomes" id="UP000661077">
    <property type="component" value="Unassembled WGS sequence"/>
</dbReference>
<dbReference type="CDD" id="cd18539">
    <property type="entry name" value="SRP_G"/>
    <property type="match status" value="1"/>
</dbReference>
<dbReference type="Pfam" id="PF00448">
    <property type="entry name" value="SRP54"/>
    <property type="match status" value="1"/>
</dbReference>
<dbReference type="InterPro" id="IPR022941">
    <property type="entry name" value="SRP54"/>
</dbReference>
<protein>
    <recommendedName>
        <fullName evidence="9">Signal recognition particle protein</fullName>
        <ecNumber evidence="9">3.6.5.4</ecNumber>
    </recommendedName>
    <alternativeName>
        <fullName evidence="9">Fifty-four homolog</fullName>
    </alternativeName>
</protein>
<dbReference type="EMBL" id="JAEVLS010000004">
    <property type="protein sequence ID" value="MBM0107109.1"/>
    <property type="molecule type" value="Genomic_DNA"/>
</dbReference>
<evidence type="ECO:0000313" key="11">
    <source>
        <dbReference type="EMBL" id="MBM0107109.1"/>
    </source>
</evidence>
<keyword evidence="2 9" id="KW-0547">Nucleotide-binding</keyword>
<evidence type="ECO:0000256" key="5">
    <source>
        <dbReference type="ARBA" id="ARBA00023134"/>
    </source>
</evidence>
<dbReference type="InterPro" id="IPR013822">
    <property type="entry name" value="Signal_recog_particl_SRP54_hlx"/>
</dbReference>
<dbReference type="PROSITE" id="PS00300">
    <property type="entry name" value="SRP54"/>
    <property type="match status" value="1"/>
</dbReference>
<comment type="subcellular location">
    <subcellularLocation>
        <location evidence="9">Cytoplasm</location>
    </subcellularLocation>
    <text evidence="9">The SRP-RNC complex is targeted to the cytoplasmic membrane.</text>
</comment>
<gene>
    <name evidence="9 11" type="primary">ffh</name>
    <name evidence="11" type="ORF">JM946_20430</name>
</gene>
<dbReference type="InterPro" id="IPR004125">
    <property type="entry name" value="Signal_recog_particle_SRP54_M"/>
</dbReference>
<comment type="function">
    <text evidence="9">Involved in targeting and insertion of nascent membrane proteins into the cytoplasmic membrane. Binds to the hydrophobic signal sequence of the ribosome-nascent chain (RNC) as it emerges from the ribosomes. The SRP-RNC complex is then targeted to the cytoplasmic membrane where it interacts with the SRP receptor FtsY. Interaction with FtsY leads to the transfer of the RNC complex to the Sec translocase for insertion into the membrane, the hydrolysis of GTP by both Ffh and FtsY, and the dissociation of the SRP-FtsY complex into the individual components.</text>
</comment>